<reference evidence="2" key="1">
    <citation type="submission" date="2020-11" db="EMBL/GenBank/DDBJ databases">
        <authorList>
            <person name="Konstantinou D."/>
            <person name="Gkelis S."/>
            <person name="Popin R."/>
            <person name="Fewer D."/>
            <person name="Sivonen K."/>
        </authorList>
    </citation>
    <scope>NUCLEOTIDE SEQUENCE</scope>
    <source>
        <strain evidence="2">TAU-MAC 1115</strain>
    </source>
</reference>
<evidence type="ECO:0000313" key="3">
    <source>
        <dbReference type="Proteomes" id="UP000717364"/>
    </source>
</evidence>
<accession>A0A947DH18</accession>
<dbReference type="InterPro" id="IPR036904">
    <property type="entry name" value="NblA_sf"/>
</dbReference>
<dbReference type="Gene3D" id="1.10.287.670">
    <property type="entry name" value="Phycobilisome degradation protein NblA"/>
    <property type="match status" value="1"/>
</dbReference>
<dbReference type="SUPFAM" id="SSF109859">
    <property type="entry name" value="NblA-like"/>
    <property type="match status" value="1"/>
</dbReference>
<reference evidence="2" key="2">
    <citation type="journal article" date="2021" name="Mar. Drugs">
        <title>Genome Reduction and Secondary Metabolism of the Marine Sponge-Associated Cyanobacterium Leptothoe.</title>
        <authorList>
            <person name="Konstantinou D."/>
            <person name="Popin R.V."/>
            <person name="Fewer D.P."/>
            <person name="Sivonen K."/>
            <person name="Gkelis S."/>
        </authorList>
    </citation>
    <scope>NUCLEOTIDE SEQUENCE</scope>
    <source>
        <strain evidence="2">TAU-MAC 1115</strain>
    </source>
</reference>
<sequence length="65" mass="7934">MDNATELILEQEFNLRNFEDQVQQMNLEQAQEYLVKLYQLMLVQKRVFQELMKREWNLNVDLASL</sequence>
<evidence type="ECO:0000256" key="1">
    <source>
        <dbReference type="SAM" id="Coils"/>
    </source>
</evidence>
<dbReference type="InterPro" id="IPR007574">
    <property type="entry name" value="NblA"/>
</dbReference>
<dbReference type="RefSeq" id="WP_215609683.1">
    <property type="nucleotide sequence ID" value="NZ_JADOES010000029.1"/>
</dbReference>
<name>A0A947DH18_9CYAN</name>
<keyword evidence="1" id="KW-0175">Coiled coil</keyword>
<gene>
    <name evidence="2" type="ORF">IXB50_14415</name>
</gene>
<proteinExistence type="predicted"/>
<protein>
    <submittedName>
        <fullName evidence="2">NblA/ycf18 family protein</fullName>
    </submittedName>
</protein>
<dbReference type="Proteomes" id="UP000717364">
    <property type="component" value="Unassembled WGS sequence"/>
</dbReference>
<dbReference type="AlphaFoldDB" id="A0A947DH18"/>
<comment type="caution">
    <text evidence="2">The sequence shown here is derived from an EMBL/GenBank/DDBJ whole genome shotgun (WGS) entry which is preliminary data.</text>
</comment>
<keyword evidence="3" id="KW-1185">Reference proteome</keyword>
<dbReference type="Pfam" id="PF04485">
    <property type="entry name" value="NblA"/>
    <property type="match status" value="1"/>
</dbReference>
<dbReference type="EMBL" id="JADOES010000029">
    <property type="protein sequence ID" value="MBT9316620.1"/>
    <property type="molecule type" value="Genomic_DNA"/>
</dbReference>
<evidence type="ECO:0000313" key="2">
    <source>
        <dbReference type="EMBL" id="MBT9316620.1"/>
    </source>
</evidence>
<feature type="coiled-coil region" evidence="1">
    <location>
        <begin position="1"/>
        <end position="28"/>
    </location>
</feature>
<organism evidence="2 3">
    <name type="scientific">Leptothoe spongobia TAU-MAC 1115</name>
    <dbReference type="NCBI Taxonomy" id="1967444"/>
    <lineage>
        <taxon>Bacteria</taxon>
        <taxon>Bacillati</taxon>
        <taxon>Cyanobacteriota</taxon>
        <taxon>Cyanophyceae</taxon>
        <taxon>Nodosilineales</taxon>
        <taxon>Cymatolegaceae</taxon>
        <taxon>Leptothoe</taxon>
        <taxon>Leptothoe spongobia</taxon>
    </lineage>
</organism>